<protein>
    <recommendedName>
        <fullName evidence="3">Enoyl-CoA hydratase</fullName>
    </recommendedName>
</protein>
<proteinExistence type="predicted"/>
<sequence length="60" mass="6545">MLSTIEVPASYSSLPFKDIIVSQVPEDSPVATKTLILAFNRPDKHNAVTENLLTELETGC</sequence>
<evidence type="ECO:0000313" key="1">
    <source>
        <dbReference type="EMBL" id="CZR45957.1"/>
    </source>
</evidence>
<dbReference type="GeneID" id="42056273"/>
<organism evidence="1 2">
    <name type="scientific">Fusarium proliferatum (strain ET1)</name>
    <name type="common">Orchid endophyte fungus</name>
    <dbReference type="NCBI Taxonomy" id="1227346"/>
    <lineage>
        <taxon>Eukaryota</taxon>
        <taxon>Fungi</taxon>
        <taxon>Dikarya</taxon>
        <taxon>Ascomycota</taxon>
        <taxon>Pezizomycotina</taxon>
        <taxon>Sordariomycetes</taxon>
        <taxon>Hypocreomycetidae</taxon>
        <taxon>Hypocreales</taxon>
        <taxon>Nectriaceae</taxon>
        <taxon>Fusarium</taxon>
        <taxon>Fusarium fujikuroi species complex</taxon>
    </lineage>
</organism>
<gene>
    <name evidence="1" type="ORF">FPRO_11404</name>
</gene>
<dbReference type="AlphaFoldDB" id="A0A1L7VZW2"/>
<evidence type="ECO:0000313" key="2">
    <source>
        <dbReference type="Proteomes" id="UP000183971"/>
    </source>
</evidence>
<name>A0A1L7VZW2_FUSPR</name>
<comment type="caution">
    <text evidence="1">The sequence shown here is derived from an EMBL/GenBank/DDBJ whole genome shotgun (WGS) entry which is preliminary data.</text>
</comment>
<reference evidence="2" key="1">
    <citation type="journal article" date="2016" name="Genome Biol. Evol.">
        <title>Comparative 'omics' of the Fusarium fujikuroi species complex highlights differences in genetic potential and metabolite synthesis.</title>
        <authorList>
            <person name="Niehaus E.-M."/>
            <person name="Muensterkoetter M."/>
            <person name="Proctor R.H."/>
            <person name="Brown D.W."/>
            <person name="Sharon A."/>
            <person name="Idan Y."/>
            <person name="Oren-Young L."/>
            <person name="Sieber C.M."/>
            <person name="Novak O."/>
            <person name="Pencik A."/>
            <person name="Tarkowska D."/>
            <person name="Hromadova K."/>
            <person name="Freeman S."/>
            <person name="Maymon M."/>
            <person name="Elazar M."/>
            <person name="Youssef S.A."/>
            <person name="El-Shabrawy E.S.M."/>
            <person name="Shalaby A.B.A."/>
            <person name="Houterman P."/>
            <person name="Brock N.L."/>
            <person name="Burkhardt I."/>
            <person name="Tsavkelova E.A."/>
            <person name="Dickschat J.S."/>
            <person name="Galuszka P."/>
            <person name="Gueldener U."/>
            <person name="Tudzynski B."/>
        </authorList>
    </citation>
    <scope>NUCLEOTIDE SEQUENCE [LARGE SCALE GENOMIC DNA]</scope>
    <source>
        <strain evidence="2">ET1</strain>
    </source>
</reference>
<dbReference type="RefSeq" id="XP_031086491.1">
    <property type="nucleotide sequence ID" value="XM_031220876.1"/>
</dbReference>
<dbReference type="EMBL" id="FJOF01000010">
    <property type="protein sequence ID" value="CZR45957.1"/>
    <property type="molecule type" value="Genomic_DNA"/>
</dbReference>
<accession>A0A1L7VZW2</accession>
<keyword evidence="2" id="KW-1185">Reference proteome</keyword>
<dbReference type="VEuPathDB" id="FungiDB:FPRO_11404"/>
<evidence type="ECO:0008006" key="3">
    <source>
        <dbReference type="Google" id="ProtNLM"/>
    </source>
</evidence>
<dbReference type="Proteomes" id="UP000183971">
    <property type="component" value="Unassembled WGS sequence"/>
</dbReference>